<sequence length="196" mass="22962">MMNDSQTPKNKVENTVEIDLNKIKLERDAENKAKKAKKYADAGFTRTKIYLGTDTYEKLAEIYQYQYGKKLNINGRKEIDKLSRVISYCINKVYEKIYIKNKDGQLPDILPADKPDSQLLYDLYQAAMYLEEQNYSTNKISKKMQNDGYPSPSSFTLYGARSRQNRWTVQQVEDLLDIKVLNKDIEDLNKPKHRKK</sequence>
<gene>
    <name evidence="1" type="ORF">GKR67_00670</name>
</gene>
<dbReference type="Proteomes" id="UP000449944">
    <property type="component" value="Unassembled WGS sequence"/>
</dbReference>
<accession>A0AAW9V5J6</accession>
<protein>
    <submittedName>
        <fullName evidence="1">Uncharacterized protein</fullName>
    </submittedName>
</protein>
<dbReference type="EMBL" id="WLUB01000005">
    <property type="protein sequence ID" value="MTC33145.1"/>
    <property type="molecule type" value="Genomic_DNA"/>
</dbReference>
<evidence type="ECO:0000313" key="2">
    <source>
        <dbReference type="Proteomes" id="UP000449944"/>
    </source>
</evidence>
<proteinExistence type="predicted"/>
<organism evidence="1 2">
    <name type="scientific">Providencia alcalifaciens</name>
    <dbReference type="NCBI Taxonomy" id="126385"/>
    <lineage>
        <taxon>Bacteria</taxon>
        <taxon>Pseudomonadati</taxon>
        <taxon>Pseudomonadota</taxon>
        <taxon>Gammaproteobacteria</taxon>
        <taxon>Enterobacterales</taxon>
        <taxon>Morganellaceae</taxon>
        <taxon>Providencia</taxon>
    </lineage>
</organism>
<comment type="caution">
    <text evidence="1">The sequence shown here is derived from an EMBL/GenBank/DDBJ whole genome shotgun (WGS) entry which is preliminary data.</text>
</comment>
<evidence type="ECO:0000313" key="1">
    <source>
        <dbReference type="EMBL" id="MTC33145.1"/>
    </source>
</evidence>
<dbReference type="AlphaFoldDB" id="A0AAW9V5J6"/>
<reference evidence="1 2" key="1">
    <citation type="submission" date="2019-10" db="EMBL/GenBank/DDBJ databases">
        <title>Comparative genomic analysis of Providencia.</title>
        <authorList>
            <person name="Yuan C."/>
            <person name="Wei Y."/>
            <person name="Yin Z."/>
        </authorList>
    </citation>
    <scope>NUCLEOTIDE SEQUENCE [LARGE SCALE GENOMIC DNA]</scope>
    <source>
        <strain evidence="2">wls1934</strain>
    </source>
</reference>
<name>A0AAW9V5J6_9GAMM</name>